<dbReference type="EMBL" id="AAVT01000001">
    <property type="protein sequence ID" value="EAW32663.1"/>
    <property type="molecule type" value="Genomic_DNA"/>
</dbReference>
<dbReference type="AlphaFoldDB" id="A0Y959"/>
<comment type="caution">
    <text evidence="7">The sequence shown here is derived from an EMBL/GenBank/DDBJ whole genome shotgun (WGS) entry which is preliminary data.</text>
</comment>
<dbReference type="Proteomes" id="UP000004931">
    <property type="component" value="Unassembled WGS sequence"/>
</dbReference>
<evidence type="ECO:0000256" key="2">
    <source>
        <dbReference type="ARBA" id="ARBA00022475"/>
    </source>
</evidence>
<evidence type="ECO:0000256" key="3">
    <source>
        <dbReference type="ARBA" id="ARBA00022692"/>
    </source>
</evidence>
<feature type="transmembrane region" description="Helical" evidence="6">
    <location>
        <begin position="20"/>
        <end position="41"/>
    </location>
</feature>
<organism evidence="7 8">
    <name type="scientific">marine gamma proteobacterium HTCC2143</name>
    <dbReference type="NCBI Taxonomy" id="247633"/>
    <lineage>
        <taxon>Bacteria</taxon>
        <taxon>Pseudomonadati</taxon>
        <taxon>Pseudomonadota</taxon>
        <taxon>Gammaproteobacteria</taxon>
        <taxon>Cellvibrionales</taxon>
        <taxon>Spongiibacteraceae</taxon>
        <taxon>BD1-7 clade</taxon>
    </lineage>
</organism>
<feature type="transmembrane region" description="Helical" evidence="6">
    <location>
        <begin position="88"/>
        <end position="105"/>
    </location>
</feature>
<evidence type="ECO:0000313" key="7">
    <source>
        <dbReference type="EMBL" id="EAW32663.1"/>
    </source>
</evidence>
<sequence length="134" mass="14549">MARPLKQNAGLGAPIVKPPLLKIFLGQCSVLAVLTAGLLFVDVTTAYSVLLGGMVCILPNTYFGVMAFRHSGARSAQKVTTSLYRGEVGKFLLTAVFFACIFVFIKPLSVGALFTTFIATMLLNWFLVHRLSNF</sequence>
<dbReference type="GO" id="GO:0005886">
    <property type="term" value="C:plasma membrane"/>
    <property type="evidence" value="ECO:0007669"/>
    <property type="project" value="UniProtKB-SubCell"/>
</dbReference>
<dbReference type="Pfam" id="PF03899">
    <property type="entry name" value="ATP-synt_I"/>
    <property type="match status" value="1"/>
</dbReference>
<name>A0Y959_9GAMM</name>
<protein>
    <submittedName>
        <fullName evidence="7">ATP synthase I chain</fullName>
    </submittedName>
</protein>
<keyword evidence="3 6" id="KW-0812">Transmembrane</keyword>
<dbReference type="InterPro" id="IPR005598">
    <property type="entry name" value="ATP_synth_I"/>
</dbReference>
<keyword evidence="8" id="KW-1185">Reference proteome</keyword>
<feature type="transmembrane region" description="Helical" evidence="6">
    <location>
        <begin position="111"/>
        <end position="128"/>
    </location>
</feature>
<comment type="subcellular location">
    <subcellularLocation>
        <location evidence="1">Cell membrane</location>
        <topology evidence="1">Multi-pass membrane protein</topology>
    </subcellularLocation>
</comment>
<keyword evidence="4 6" id="KW-1133">Transmembrane helix</keyword>
<accession>A0Y959</accession>
<evidence type="ECO:0000256" key="4">
    <source>
        <dbReference type="ARBA" id="ARBA00022989"/>
    </source>
</evidence>
<evidence type="ECO:0000313" key="8">
    <source>
        <dbReference type="Proteomes" id="UP000004931"/>
    </source>
</evidence>
<reference evidence="7 8" key="1">
    <citation type="journal article" date="2010" name="J. Bacteriol.">
        <title>Genome sequence of the oligotrophic marine Gammaproteobacterium HTCC2143, isolated from the Oregon Coast.</title>
        <authorList>
            <person name="Oh H.M."/>
            <person name="Kang I."/>
            <person name="Ferriera S."/>
            <person name="Giovannoni S.J."/>
            <person name="Cho J.C."/>
        </authorList>
    </citation>
    <scope>NUCLEOTIDE SEQUENCE [LARGE SCALE GENOMIC DNA]</scope>
    <source>
        <strain evidence="7 8">HTCC2143</strain>
    </source>
</reference>
<evidence type="ECO:0000256" key="6">
    <source>
        <dbReference type="SAM" id="Phobius"/>
    </source>
</evidence>
<keyword evidence="5 6" id="KW-0472">Membrane</keyword>
<dbReference type="OrthoDB" id="5702716at2"/>
<feature type="transmembrane region" description="Helical" evidence="6">
    <location>
        <begin position="47"/>
        <end position="68"/>
    </location>
</feature>
<gene>
    <name evidence="7" type="ORF">GP2143_15446</name>
</gene>
<dbReference type="eggNOG" id="COG3312">
    <property type="taxonomic scope" value="Bacteria"/>
</dbReference>
<dbReference type="STRING" id="247633.GP2143_15446"/>
<keyword evidence="2" id="KW-1003">Cell membrane</keyword>
<evidence type="ECO:0000256" key="5">
    <source>
        <dbReference type="ARBA" id="ARBA00023136"/>
    </source>
</evidence>
<proteinExistence type="predicted"/>
<evidence type="ECO:0000256" key="1">
    <source>
        <dbReference type="ARBA" id="ARBA00004651"/>
    </source>
</evidence>